<dbReference type="PANTHER" id="PTHR47691:SF3">
    <property type="entry name" value="HTH-TYPE TRANSCRIPTIONAL REGULATOR RV0890C-RELATED"/>
    <property type="match status" value="1"/>
</dbReference>
<dbReference type="InterPro" id="IPR036537">
    <property type="entry name" value="Adaptor_Cbl_N_dom_sf"/>
</dbReference>
<evidence type="ECO:0000313" key="3">
    <source>
        <dbReference type="Proteomes" id="UP000620124"/>
    </source>
</evidence>
<gene>
    <name evidence="2" type="ORF">MVEN_00732700</name>
</gene>
<reference evidence="2" key="1">
    <citation type="submission" date="2020-05" db="EMBL/GenBank/DDBJ databases">
        <title>Mycena genomes resolve the evolution of fungal bioluminescence.</title>
        <authorList>
            <person name="Tsai I.J."/>
        </authorList>
    </citation>
    <scope>NUCLEOTIDE SEQUENCE</scope>
    <source>
        <strain evidence="2">CCC161011</strain>
    </source>
</reference>
<dbReference type="EMBL" id="JACAZI010000005">
    <property type="protein sequence ID" value="KAF7360048.1"/>
    <property type="molecule type" value="Genomic_DNA"/>
</dbReference>
<evidence type="ECO:0000259" key="1">
    <source>
        <dbReference type="Pfam" id="PF20703"/>
    </source>
</evidence>
<name>A0A8H6YF67_9AGAR</name>
<dbReference type="Proteomes" id="UP000620124">
    <property type="component" value="Unassembled WGS sequence"/>
</dbReference>
<evidence type="ECO:0000313" key="2">
    <source>
        <dbReference type="EMBL" id="KAF7360048.1"/>
    </source>
</evidence>
<dbReference type="InterPro" id="IPR059179">
    <property type="entry name" value="MLKL-like_MCAfunc"/>
</dbReference>
<comment type="caution">
    <text evidence="2">The sequence shown here is derived from an EMBL/GenBank/DDBJ whole genome shotgun (WGS) entry which is preliminary data.</text>
</comment>
<dbReference type="Pfam" id="PF20703">
    <property type="entry name" value="nSTAND1"/>
    <property type="match status" value="1"/>
</dbReference>
<keyword evidence="3" id="KW-1185">Reference proteome</keyword>
<organism evidence="2 3">
    <name type="scientific">Mycena venus</name>
    <dbReference type="NCBI Taxonomy" id="2733690"/>
    <lineage>
        <taxon>Eukaryota</taxon>
        <taxon>Fungi</taxon>
        <taxon>Dikarya</taxon>
        <taxon>Basidiomycota</taxon>
        <taxon>Agaricomycotina</taxon>
        <taxon>Agaricomycetes</taxon>
        <taxon>Agaricomycetidae</taxon>
        <taxon>Agaricales</taxon>
        <taxon>Marasmiineae</taxon>
        <taxon>Mycenaceae</taxon>
        <taxon>Mycena</taxon>
    </lineage>
</organism>
<protein>
    <recommendedName>
        <fullName evidence="1">Novel STAND NTPase 1 domain-containing protein</fullName>
    </recommendedName>
</protein>
<dbReference type="AlphaFoldDB" id="A0A8H6YF67"/>
<sequence length="700" mass="76888">MPRQLTVAEIRLNDTITCLTPALSLLNDIHDVFGTPFVPAISVTTLTLIAAVQDAKKNIAECAQLLESVLQVLYAILNLYIKSETTGSLPPAMLHEIGRFTSTLHKIYTFVEAQKEGNRIKSFFRQSEMSTLLKECREGLEKAKEVFKASGPFYYKSKVLKAIQVESASSIMLEIGTMQKTADNLHKEFLQMIANLSDGASSDGTSSVYTGINDSGSQLRSLSSSNSFSMLPGKPKIFHGRHTELDEVVKLLNQDSARIVILGPGGIGKTSLAKAALHHPEVFPNYQCHYFVPCDSASTSIEVAAVIGAHLGLKPARDMTKAVLQYLSGQPASLLILDNLETAWDPIQSRSGVEELLSQLTDISQLALLVTMRGAERPAKVRWTRPFPMPLKPLSPEAARQTFEDIADEFHEPQVIDRLLNLTDNMPLAVALIAHLVDYEGSSSILARWETERTSMLSAGSGRGSDMDASIRISLSSPRLTSSPGALDLLSLLSMLPDGLSDQDLIQSQLPIKDVLAGKNVLLGSSLAYIDDRKRLKSLVPIREYMQKFHPPAPFLVQALQKHFQLLLDLYTTYQGPHQAGLVNQITPNLGNLHQLLLRGLQIDASDIKDAIICTLSLNTYSVAIGRGRIDLMDRIPAVLKPGDHELQARYITGIFRTLFHRIENSEVLAAQAISHFQNVDDPVLEGELNNPSALFPSIF</sequence>
<feature type="domain" description="Novel STAND NTPase 1" evidence="1">
    <location>
        <begin position="235"/>
        <end position="374"/>
    </location>
</feature>
<dbReference type="CDD" id="cd21037">
    <property type="entry name" value="MLKL_NTD"/>
    <property type="match status" value="1"/>
</dbReference>
<dbReference type="PANTHER" id="PTHR47691">
    <property type="entry name" value="REGULATOR-RELATED"/>
    <property type="match status" value="1"/>
</dbReference>
<dbReference type="Gene3D" id="1.20.930.20">
    <property type="entry name" value="Adaptor protein Cbl, N-terminal domain"/>
    <property type="match status" value="1"/>
</dbReference>
<dbReference type="SUPFAM" id="SSF52540">
    <property type="entry name" value="P-loop containing nucleoside triphosphate hydrolases"/>
    <property type="match status" value="1"/>
</dbReference>
<proteinExistence type="predicted"/>
<dbReference type="OrthoDB" id="621413at2759"/>
<dbReference type="InterPro" id="IPR027417">
    <property type="entry name" value="P-loop_NTPase"/>
</dbReference>
<accession>A0A8H6YF67</accession>
<dbReference type="InterPro" id="IPR049052">
    <property type="entry name" value="nSTAND1"/>
</dbReference>
<dbReference type="Gene3D" id="3.40.50.300">
    <property type="entry name" value="P-loop containing nucleotide triphosphate hydrolases"/>
    <property type="match status" value="1"/>
</dbReference>
<dbReference type="GO" id="GO:0007166">
    <property type="term" value="P:cell surface receptor signaling pathway"/>
    <property type="evidence" value="ECO:0007669"/>
    <property type="project" value="InterPro"/>
</dbReference>